<dbReference type="InterPro" id="IPR000971">
    <property type="entry name" value="Globin"/>
</dbReference>
<dbReference type="GO" id="GO:0005344">
    <property type="term" value="F:oxygen carrier activity"/>
    <property type="evidence" value="ECO:0007669"/>
    <property type="project" value="UniProtKB-KW"/>
</dbReference>
<evidence type="ECO:0000313" key="8">
    <source>
        <dbReference type="Proteomes" id="UP000614601"/>
    </source>
</evidence>
<accession>A0A811KY67</accession>
<keyword evidence="8" id="KW-1185">Reference proteome</keyword>
<evidence type="ECO:0000256" key="2">
    <source>
        <dbReference type="ARBA" id="ARBA00022617"/>
    </source>
</evidence>
<gene>
    <name evidence="7" type="ORF">BOKJ2_LOCUS8922</name>
</gene>
<dbReference type="GO" id="GO:0019825">
    <property type="term" value="F:oxygen binding"/>
    <property type="evidence" value="ECO:0007669"/>
    <property type="project" value="InterPro"/>
</dbReference>
<keyword evidence="2" id="KW-0349">Heme</keyword>
<feature type="domain" description="Globin" evidence="6">
    <location>
        <begin position="284"/>
        <end position="441"/>
    </location>
</feature>
<dbReference type="GO" id="GO:0020037">
    <property type="term" value="F:heme binding"/>
    <property type="evidence" value="ECO:0007669"/>
    <property type="project" value="InterPro"/>
</dbReference>
<sequence length="463" mass="53591">MGNHQAHHQNMMHVIREPQETRRLGFISRKRQKLEELRCRRQSMPSTQLQATTNPRHDNFHSLSFGDDSQTPRIQINGQDSVESEENPLELHCPNCGNYCENYKNCTNCTSSADEHQNGRRYTKFCDHKNCANCTSYPNNQRRCSKCTNCTNNYDNFEDHENSPSTSTPPSRRQSDHLLQKISPSYTCVSIDSAEGMKDQNQNTPVKKHRFIRNPKTAATRRMEFLSFSNNFAARSLDEGAHFEAQKIEYELDIKPLSHRARSLSPLKQLRTYSSRQFPSDESVLTSEHCAFIKVSWKMAMERIQTTNQPSFGFLCMKRILEKMPELKQVFKVSDINTADRLPTDHTFARHVGLVQSILDLAVRNVEQLETEIAPALFTYGKRHYQHNLASTFNEATIRLFCGQVVCTMLDVLSDRLTTDSMEAWIELMRYLGRVLYNGFEYERLAKTKKFAINTKDHAYFLA</sequence>
<dbReference type="CDD" id="cd01040">
    <property type="entry name" value="Mb-like"/>
    <property type="match status" value="1"/>
</dbReference>
<name>A0A811KY67_9BILA</name>
<evidence type="ECO:0000256" key="5">
    <source>
        <dbReference type="ARBA" id="ARBA00023004"/>
    </source>
</evidence>
<evidence type="ECO:0000256" key="4">
    <source>
        <dbReference type="ARBA" id="ARBA00022723"/>
    </source>
</evidence>
<proteinExistence type="predicted"/>
<dbReference type="PANTHER" id="PTHR46458:SF1">
    <property type="entry name" value="GEO09476P1"/>
    <property type="match status" value="1"/>
</dbReference>
<organism evidence="7 8">
    <name type="scientific">Bursaphelenchus okinawaensis</name>
    <dbReference type="NCBI Taxonomy" id="465554"/>
    <lineage>
        <taxon>Eukaryota</taxon>
        <taxon>Metazoa</taxon>
        <taxon>Ecdysozoa</taxon>
        <taxon>Nematoda</taxon>
        <taxon>Chromadorea</taxon>
        <taxon>Rhabditida</taxon>
        <taxon>Tylenchina</taxon>
        <taxon>Tylenchomorpha</taxon>
        <taxon>Aphelenchoidea</taxon>
        <taxon>Aphelenchoididae</taxon>
        <taxon>Bursaphelenchus</taxon>
    </lineage>
</organism>
<evidence type="ECO:0000259" key="6">
    <source>
        <dbReference type="PROSITE" id="PS01033"/>
    </source>
</evidence>
<evidence type="ECO:0000256" key="3">
    <source>
        <dbReference type="ARBA" id="ARBA00022621"/>
    </source>
</evidence>
<keyword evidence="3" id="KW-0561">Oxygen transport</keyword>
<keyword evidence="5" id="KW-0408">Iron</keyword>
<dbReference type="OrthoDB" id="5797731at2759"/>
<keyword evidence="4" id="KW-0479">Metal-binding</keyword>
<keyword evidence="1" id="KW-0813">Transport</keyword>
<dbReference type="InterPro" id="IPR044399">
    <property type="entry name" value="Mb-like_M"/>
</dbReference>
<dbReference type="PANTHER" id="PTHR46458">
    <property type="entry name" value="BLR2807 PROTEIN"/>
    <property type="match status" value="1"/>
</dbReference>
<evidence type="ECO:0000313" key="7">
    <source>
        <dbReference type="EMBL" id="CAD5220394.1"/>
    </source>
</evidence>
<protein>
    <recommendedName>
        <fullName evidence="6">Globin domain-containing protein</fullName>
    </recommendedName>
</protein>
<dbReference type="EMBL" id="CAJFCW020000004">
    <property type="protein sequence ID" value="CAG9113627.1"/>
    <property type="molecule type" value="Genomic_DNA"/>
</dbReference>
<dbReference type="Proteomes" id="UP000614601">
    <property type="component" value="Unassembled WGS sequence"/>
</dbReference>
<evidence type="ECO:0000256" key="1">
    <source>
        <dbReference type="ARBA" id="ARBA00022448"/>
    </source>
</evidence>
<dbReference type="InterPro" id="IPR009050">
    <property type="entry name" value="Globin-like_sf"/>
</dbReference>
<dbReference type="EMBL" id="CAJFDH010000004">
    <property type="protein sequence ID" value="CAD5220394.1"/>
    <property type="molecule type" value="Genomic_DNA"/>
</dbReference>
<dbReference type="InterPro" id="IPR012292">
    <property type="entry name" value="Globin/Proto"/>
</dbReference>
<comment type="caution">
    <text evidence="7">The sequence shown here is derived from an EMBL/GenBank/DDBJ whole genome shotgun (WGS) entry which is preliminary data.</text>
</comment>
<reference evidence="7" key="1">
    <citation type="submission" date="2020-09" db="EMBL/GenBank/DDBJ databases">
        <authorList>
            <person name="Kikuchi T."/>
        </authorList>
    </citation>
    <scope>NUCLEOTIDE SEQUENCE</scope>
    <source>
        <strain evidence="7">SH1</strain>
    </source>
</reference>
<dbReference type="PROSITE" id="PS01033">
    <property type="entry name" value="GLOBIN"/>
    <property type="match status" value="1"/>
</dbReference>
<dbReference type="SUPFAM" id="SSF46458">
    <property type="entry name" value="Globin-like"/>
    <property type="match status" value="1"/>
</dbReference>
<dbReference type="Gene3D" id="1.10.490.10">
    <property type="entry name" value="Globins"/>
    <property type="match status" value="1"/>
</dbReference>
<dbReference type="AlphaFoldDB" id="A0A811KY67"/>
<dbReference type="Pfam" id="PF00042">
    <property type="entry name" value="Globin"/>
    <property type="match status" value="1"/>
</dbReference>
<dbReference type="GO" id="GO:0046872">
    <property type="term" value="F:metal ion binding"/>
    <property type="evidence" value="ECO:0007669"/>
    <property type="project" value="UniProtKB-KW"/>
</dbReference>
<dbReference type="Proteomes" id="UP000783686">
    <property type="component" value="Unassembled WGS sequence"/>
</dbReference>
<dbReference type="InterPro" id="IPR050532">
    <property type="entry name" value="Globin-like_OT"/>
</dbReference>